<name>A0A1G1XTD0_9BACT</name>
<gene>
    <name evidence="1" type="ORF">A2731_00550</name>
</gene>
<dbReference type="Pfam" id="PF13483">
    <property type="entry name" value="Lactamase_B_3"/>
    <property type="match status" value="1"/>
</dbReference>
<evidence type="ECO:0008006" key="3">
    <source>
        <dbReference type="Google" id="ProtNLM"/>
    </source>
</evidence>
<proteinExistence type="predicted"/>
<sequence>MIINWFGQTCFKIQGEKSIVVTDPLDKSCGLKTPRLSADIVTISHYENRENAEAVKGVAEGNPFIVDEPGEYEIKNAFIYGIPLNQEEGKGNIIYRIEVDNISIAHLGNLNHALANGQIEKLEGIDILLIPTGGNYTIDSKQATEIISQLEPRIVIPMHYNVPGLKLKNKIDGVDKFCKEIGVCPTEKINKFKILKKDLPQEEMKVIVMQP</sequence>
<dbReference type="Proteomes" id="UP000176241">
    <property type="component" value="Unassembled WGS sequence"/>
</dbReference>
<protein>
    <recommendedName>
        <fullName evidence="3">Lactamase</fullName>
    </recommendedName>
</protein>
<dbReference type="Gene3D" id="3.60.15.10">
    <property type="entry name" value="Ribonuclease Z/Hydroxyacylglutathione hydrolase-like"/>
    <property type="match status" value="1"/>
</dbReference>
<dbReference type="InterPro" id="IPR036866">
    <property type="entry name" value="RibonucZ/Hydroxyglut_hydro"/>
</dbReference>
<dbReference type="AlphaFoldDB" id="A0A1G1XTD0"/>
<organism evidence="1 2">
    <name type="scientific">Candidatus Buchananbacteria bacterium RIFCSPHIGHO2_01_FULL_39_8</name>
    <dbReference type="NCBI Taxonomy" id="1797533"/>
    <lineage>
        <taxon>Bacteria</taxon>
        <taxon>Candidatus Buchananiibacteriota</taxon>
    </lineage>
</organism>
<evidence type="ECO:0000313" key="1">
    <source>
        <dbReference type="EMBL" id="OGY43339.1"/>
    </source>
</evidence>
<evidence type="ECO:0000313" key="2">
    <source>
        <dbReference type="Proteomes" id="UP000176241"/>
    </source>
</evidence>
<comment type="caution">
    <text evidence="1">The sequence shown here is derived from an EMBL/GenBank/DDBJ whole genome shotgun (WGS) entry which is preliminary data.</text>
</comment>
<dbReference type="PANTHER" id="PTHR39189">
    <property type="entry name" value="UPF0173 METAL-DEPENDENT HYDROLASE YTKL"/>
    <property type="match status" value="1"/>
</dbReference>
<reference evidence="1 2" key="1">
    <citation type="journal article" date="2016" name="Nat. Commun.">
        <title>Thousands of microbial genomes shed light on interconnected biogeochemical processes in an aquifer system.</title>
        <authorList>
            <person name="Anantharaman K."/>
            <person name="Brown C.T."/>
            <person name="Hug L.A."/>
            <person name="Sharon I."/>
            <person name="Castelle C.J."/>
            <person name="Probst A.J."/>
            <person name="Thomas B.C."/>
            <person name="Singh A."/>
            <person name="Wilkins M.J."/>
            <person name="Karaoz U."/>
            <person name="Brodie E.L."/>
            <person name="Williams K.H."/>
            <person name="Hubbard S.S."/>
            <person name="Banfield J.F."/>
        </authorList>
    </citation>
    <scope>NUCLEOTIDE SEQUENCE [LARGE SCALE GENOMIC DNA]</scope>
</reference>
<dbReference type="PANTHER" id="PTHR39189:SF1">
    <property type="entry name" value="UPF0173 METAL-DEPENDENT HYDROLASE YTKL"/>
    <property type="match status" value="1"/>
</dbReference>
<dbReference type="SUPFAM" id="SSF56281">
    <property type="entry name" value="Metallo-hydrolase/oxidoreductase"/>
    <property type="match status" value="1"/>
</dbReference>
<dbReference type="EMBL" id="MHIC01000049">
    <property type="protein sequence ID" value="OGY43339.1"/>
    <property type="molecule type" value="Genomic_DNA"/>
</dbReference>
<dbReference type="STRING" id="1797533.A2731_00550"/>
<accession>A0A1G1XTD0</accession>